<dbReference type="InterPro" id="IPR036728">
    <property type="entry name" value="PBP_GOBP_sf"/>
</dbReference>
<keyword evidence="2" id="KW-1185">Reference proteome</keyword>
<reference evidence="1" key="1">
    <citation type="submission" date="2022-03" db="EMBL/GenBank/DDBJ databases">
        <authorList>
            <person name="Lindestad O."/>
        </authorList>
    </citation>
    <scope>NUCLEOTIDE SEQUENCE</scope>
</reference>
<feature type="non-terminal residue" evidence="1">
    <location>
        <position position="1"/>
    </location>
</feature>
<dbReference type="GO" id="GO:0005549">
    <property type="term" value="F:odorant binding"/>
    <property type="evidence" value="ECO:0007669"/>
    <property type="project" value="InterPro"/>
</dbReference>
<accession>A0A8S4QV05</accession>
<proteinExistence type="predicted"/>
<dbReference type="OrthoDB" id="7239508at2759"/>
<protein>
    <submittedName>
        <fullName evidence="1">Jg24360 protein</fullName>
    </submittedName>
</protein>
<dbReference type="EMBL" id="CAKXAJ010020967">
    <property type="protein sequence ID" value="CAH2225587.1"/>
    <property type="molecule type" value="Genomic_DNA"/>
</dbReference>
<name>A0A8S4QV05_9NEOP</name>
<dbReference type="AlphaFoldDB" id="A0A8S4QV05"/>
<evidence type="ECO:0000313" key="2">
    <source>
        <dbReference type="Proteomes" id="UP000838756"/>
    </source>
</evidence>
<dbReference type="Pfam" id="PF01395">
    <property type="entry name" value="PBP_GOBP"/>
    <property type="match status" value="1"/>
</dbReference>
<sequence>LNILITISLGVAIDCYSHKLFSNNLDTEPSLSTLYARDKNSDLITSECLAEMYPRNLYKYPPHIDRNDIPCIIHCVLKKFGIMSNDGIINIRNYYRRVQAIHRYDPRVLISDVGETCAQNINGMNLDHDVCKKAKVFNDCTQFGPDNLRHSAMERAQLGVSLCDQRRGDPEIAKVTKLNSTSCETKAAMGETQS</sequence>
<evidence type="ECO:0000313" key="1">
    <source>
        <dbReference type="EMBL" id="CAH2225587.1"/>
    </source>
</evidence>
<organism evidence="1 2">
    <name type="scientific">Pararge aegeria aegeria</name>
    <dbReference type="NCBI Taxonomy" id="348720"/>
    <lineage>
        <taxon>Eukaryota</taxon>
        <taxon>Metazoa</taxon>
        <taxon>Ecdysozoa</taxon>
        <taxon>Arthropoda</taxon>
        <taxon>Hexapoda</taxon>
        <taxon>Insecta</taxon>
        <taxon>Pterygota</taxon>
        <taxon>Neoptera</taxon>
        <taxon>Endopterygota</taxon>
        <taxon>Lepidoptera</taxon>
        <taxon>Glossata</taxon>
        <taxon>Ditrysia</taxon>
        <taxon>Papilionoidea</taxon>
        <taxon>Nymphalidae</taxon>
        <taxon>Satyrinae</taxon>
        <taxon>Satyrini</taxon>
        <taxon>Parargina</taxon>
        <taxon>Pararge</taxon>
    </lineage>
</organism>
<dbReference type="SUPFAM" id="SSF47565">
    <property type="entry name" value="Insect pheromone/odorant-binding proteins"/>
    <property type="match status" value="1"/>
</dbReference>
<comment type="caution">
    <text evidence="1">The sequence shown here is derived from an EMBL/GenBank/DDBJ whole genome shotgun (WGS) entry which is preliminary data.</text>
</comment>
<gene>
    <name evidence="1" type="primary">jg24360</name>
    <name evidence="1" type="ORF">PAEG_LOCUS6980</name>
</gene>
<dbReference type="CDD" id="cd23992">
    <property type="entry name" value="PBP_GOBP"/>
    <property type="match status" value="1"/>
</dbReference>
<dbReference type="Gene3D" id="1.10.238.20">
    <property type="entry name" value="Pheromone/general odorant binding protein domain"/>
    <property type="match status" value="1"/>
</dbReference>
<dbReference type="Proteomes" id="UP000838756">
    <property type="component" value="Unassembled WGS sequence"/>
</dbReference>
<dbReference type="InterPro" id="IPR006170">
    <property type="entry name" value="PBP/GOBP"/>
</dbReference>